<evidence type="ECO:0000313" key="12">
    <source>
        <dbReference type="Proteomes" id="UP001300763"/>
    </source>
</evidence>
<dbReference type="EMBL" id="JAQZAO010000016">
    <property type="protein sequence ID" value="MDD7968906.1"/>
    <property type="molecule type" value="Genomic_DNA"/>
</dbReference>
<dbReference type="PANTHER" id="PTHR11766:SF0">
    <property type="entry name" value="TYROSINE--TRNA LIGASE, MITOCHONDRIAL"/>
    <property type="match status" value="1"/>
</dbReference>
<dbReference type="CDD" id="cd00805">
    <property type="entry name" value="TyrRS_core"/>
    <property type="match status" value="1"/>
</dbReference>
<accession>A0ABT5T1B9</accession>
<dbReference type="InterPro" id="IPR036986">
    <property type="entry name" value="S4_RNA-bd_sf"/>
</dbReference>
<dbReference type="HAMAP" id="MF_02006">
    <property type="entry name" value="Tyr_tRNA_synth_type1"/>
    <property type="match status" value="1"/>
</dbReference>
<evidence type="ECO:0000256" key="9">
    <source>
        <dbReference type="PROSITE-ProRule" id="PRU00182"/>
    </source>
</evidence>
<keyword evidence="12" id="KW-1185">Reference proteome</keyword>
<evidence type="ECO:0000256" key="7">
    <source>
        <dbReference type="ARBA" id="ARBA00048248"/>
    </source>
</evidence>
<dbReference type="Proteomes" id="UP001300763">
    <property type="component" value="Unassembled WGS sequence"/>
</dbReference>
<dbReference type="PANTHER" id="PTHR11766">
    <property type="entry name" value="TYROSYL-TRNA SYNTHETASE"/>
    <property type="match status" value="1"/>
</dbReference>
<dbReference type="NCBIfam" id="TIGR00234">
    <property type="entry name" value="tyrS"/>
    <property type="match status" value="1"/>
</dbReference>
<feature type="binding site" evidence="8">
    <location>
        <position position="37"/>
    </location>
    <ligand>
        <name>L-tyrosine</name>
        <dbReference type="ChEBI" id="CHEBI:58315"/>
    </ligand>
</feature>
<dbReference type="Pfam" id="PF22421">
    <property type="entry name" value="SYY_C-terminal"/>
    <property type="match status" value="1"/>
</dbReference>
<evidence type="ECO:0000256" key="6">
    <source>
        <dbReference type="ARBA" id="ARBA00023146"/>
    </source>
</evidence>
<dbReference type="GO" id="GO:0004831">
    <property type="term" value="F:tyrosine-tRNA ligase activity"/>
    <property type="evidence" value="ECO:0007669"/>
    <property type="project" value="UniProtKB-EC"/>
</dbReference>
<evidence type="ECO:0000256" key="3">
    <source>
        <dbReference type="ARBA" id="ARBA00022840"/>
    </source>
</evidence>
<dbReference type="InterPro" id="IPR024107">
    <property type="entry name" value="Tyr-tRNA-ligase_bac_1"/>
</dbReference>
<feature type="binding site" evidence="8">
    <location>
        <position position="174"/>
    </location>
    <ligand>
        <name>L-tyrosine</name>
        <dbReference type="ChEBI" id="CHEBI:58315"/>
    </ligand>
</feature>
<evidence type="ECO:0000256" key="2">
    <source>
        <dbReference type="ARBA" id="ARBA00022741"/>
    </source>
</evidence>
<feature type="binding site" evidence="8">
    <location>
        <position position="237"/>
    </location>
    <ligand>
        <name>ATP</name>
        <dbReference type="ChEBI" id="CHEBI:30616"/>
    </ligand>
</feature>
<protein>
    <recommendedName>
        <fullName evidence="8">Tyrosine--tRNA ligase</fullName>
        <ecNumber evidence="8">6.1.1.1</ecNumber>
    </recommendedName>
    <alternativeName>
        <fullName evidence="8">Tyrosyl-tRNA synthetase</fullName>
        <shortName evidence="8">TyrRS</shortName>
    </alternativeName>
</protein>
<keyword evidence="4 9" id="KW-0694">RNA-binding</keyword>
<dbReference type="SUPFAM" id="SSF55174">
    <property type="entry name" value="Alpha-L RNA-binding motif"/>
    <property type="match status" value="1"/>
</dbReference>
<evidence type="ECO:0000313" key="11">
    <source>
        <dbReference type="EMBL" id="MDD7968906.1"/>
    </source>
</evidence>
<dbReference type="Gene3D" id="3.10.290.10">
    <property type="entry name" value="RNA-binding S4 domain"/>
    <property type="match status" value="1"/>
</dbReference>
<dbReference type="InterPro" id="IPR002305">
    <property type="entry name" value="aa-tRNA-synth_Ic"/>
</dbReference>
<comment type="catalytic activity">
    <reaction evidence="7 8">
        <text>tRNA(Tyr) + L-tyrosine + ATP = L-tyrosyl-tRNA(Tyr) + AMP + diphosphate + H(+)</text>
        <dbReference type="Rhea" id="RHEA:10220"/>
        <dbReference type="Rhea" id="RHEA-COMP:9706"/>
        <dbReference type="Rhea" id="RHEA-COMP:9707"/>
        <dbReference type="ChEBI" id="CHEBI:15378"/>
        <dbReference type="ChEBI" id="CHEBI:30616"/>
        <dbReference type="ChEBI" id="CHEBI:33019"/>
        <dbReference type="ChEBI" id="CHEBI:58315"/>
        <dbReference type="ChEBI" id="CHEBI:78442"/>
        <dbReference type="ChEBI" id="CHEBI:78536"/>
        <dbReference type="ChEBI" id="CHEBI:456215"/>
        <dbReference type="EC" id="6.1.1.1"/>
    </reaction>
</comment>
<dbReference type="InterPro" id="IPR024088">
    <property type="entry name" value="Tyr-tRNA-ligase_bac-type"/>
</dbReference>
<feature type="domain" description="Tyrosine--tRNA ligase SYY-like C-terminal" evidence="10">
    <location>
        <begin position="342"/>
        <end position="418"/>
    </location>
</feature>
<dbReference type="Gene3D" id="3.40.50.620">
    <property type="entry name" value="HUPs"/>
    <property type="match status" value="1"/>
</dbReference>
<sequence length="427" mass="46649">MTGPHILDDLAWRGLIAQSTDLDALRRDLDAGMVTLYSGIDPTAPSAHIGHLLQWLTLARFQQAGHRPIALVGGATGLIGDPKPTSERTLNDRDVVAGWVDKLGAQLRPFLDFSSGAPNAALLVNNLDWTEGLSALDFLRDVGKHFRVGRMLAKEAVSRRMESDEGISYAEFSYQLLQSYDFLELYRRYGCTLQTGGSDQWGNLTAGTDLVHRVEGRSLHALGTPLITKADGTKFGKTESGTVWLDRELTSPYAFYQFWIQAEDAMVGTYLRAFTWLSHDEITELERLTEEKPQAREAQRALARSVTALVHGEDEVERAEAASRALFGRGELAALDASTLAAAVAEIPSFTATRSEKPTIVDLLVGSGLSASRGAARRTVAEGGAYVNNTKIETEDWEPADADLLHGRWLVVRRGKRNTAGVELVGS</sequence>
<dbReference type="PRINTS" id="PR01040">
    <property type="entry name" value="TRNASYNTHTYR"/>
</dbReference>
<gene>
    <name evidence="8 11" type="primary">tyrS</name>
    <name evidence="11" type="ORF">PGB27_26460</name>
</gene>
<comment type="caution">
    <text evidence="8">Lacks conserved residue(s) required for the propagation of feature annotation.</text>
</comment>
<evidence type="ECO:0000256" key="1">
    <source>
        <dbReference type="ARBA" id="ARBA00022598"/>
    </source>
</evidence>
<dbReference type="PROSITE" id="PS50889">
    <property type="entry name" value="S4"/>
    <property type="match status" value="1"/>
</dbReference>
<proteinExistence type="inferred from homology"/>
<dbReference type="Gene3D" id="1.10.240.10">
    <property type="entry name" value="Tyrosyl-Transfer RNA Synthetase"/>
    <property type="match status" value="1"/>
</dbReference>
<keyword evidence="2 8" id="KW-0547">Nucleotide-binding</keyword>
<keyword evidence="3 8" id="KW-0067">ATP-binding</keyword>
<keyword evidence="6 8" id="KW-0030">Aminoacyl-tRNA synthetase</keyword>
<keyword evidence="1 8" id="KW-0436">Ligase</keyword>
<keyword evidence="5 8" id="KW-0648">Protein biosynthesis</keyword>
<keyword evidence="8" id="KW-0963">Cytoplasm</keyword>
<organism evidence="11 12">
    <name type="scientific">Actinomycetospora lemnae</name>
    <dbReference type="NCBI Taxonomy" id="3019891"/>
    <lineage>
        <taxon>Bacteria</taxon>
        <taxon>Bacillati</taxon>
        <taxon>Actinomycetota</taxon>
        <taxon>Actinomycetes</taxon>
        <taxon>Pseudonocardiales</taxon>
        <taxon>Pseudonocardiaceae</taxon>
        <taxon>Actinomycetospora</taxon>
    </lineage>
</organism>
<comment type="similarity">
    <text evidence="8">Belongs to the class-I aminoacyl-tRNA synthetase family. TyrS type 1 subfamily.</text>
</comment>
<feature type="binding site" evidence="8">
    <location>
        <position position="178"/>
    </location>
    <ligand>
        <name>L-tyrosine</name>
        <dbReference type="ChEBI" id="CHEBI:58315"/>
    </ligand>
</feature>
<reference evidence="11 12" key="1">
    <citation type="submission" date="2023-02" db="EMBL/GenBank/DDBJ databases">
        <title>Genome sequencing required for Actinomycetospora new species description.</title>
        <authorList>
            <person name="Saimee Y."/>
            <person name="Duangmal K."/>
        </authorList>
    </citation>
    <scope>NUCLEOTIDE SEQUENCE [LARGE SCALE GENOMIC DNA]</scope>
    <source>
        <strain evidence="11 12">DW7H6</strain>
    </source>
</reference>
<comment type="subunit">
    <text evidence="8">Homodimer.</text>
</comment>
<evidence type="ECO:0000256" key="4">
    <source>
        <dbReference type="ARBA" id="ARBA00022884"/>
    </source>
</evidence>
<dbReference type="SUPFAM" id="SSF52374">
    <property type="entry name" value="Nucleotidylyl transferase"/>
    <property type="match status" value="1"/>
</dbReference>
<name>A0ABT5T1B9_9PSEU</name>
<evidence type="ECO:0000256" key="5">
    <source>
        <dbReference type="ARBA" id="ARBA00022917"/>
    </source>
</evidence>
<feature type="short sequence motif" description="'KMSKS' region" evidence="8">
    <location>
        <begin position="234"/>
        <end position="238"/>
    </location>
</feature>
<dbReference type="InterPro" id="IPR054608">
    <property type="entry name" value="SYY-like_C"/>
</dbReference>
<evidence type="ECO:0000256" key="8">
    <source>
        <dbReference type="HAMAP-Rule" id="MF_02006"/>
    </source>
</evidence>
<comment type="subcellular location">
    <subcellularLocation>
        <location evidence="8">Cytoplasm</location>
    </subcellularLocation>
</comment>
<dbReference type="RefSeq" id="WP_274203432.1">
    <property type="nucleotide sequence ID" value="NZ_JAQZAO010000016.1"/>
</dbReference>
<dbReference type="EC" id="6.1.1.1" evidence="8"/>
<dbReference type="InterPro" id="IPR002307">
    <property type="entry name" value="Tyr-tRNA-ligase"/>
</dbReference>
<comment type="caution">
    <text evidence="11">The sequence shown here is derived from an EMBL/GenBank/DDBJ whole genome shotgun (WGS) entry which is preliminary data.</text>
</comment>
<dbReference type="Pfam" id="PF00579">
    <property type="entry name" value="tRNA-synt_1b"/>
    <property type="match status" value="1"/>
</dbReference>
<comment type="function">
    <text evidence="8">Catalyzes the attachment of tyrosine to tRNA(Tyr) in a two-step reaction: tyrosine is first activated by ATP to form Tyr-AMP and then transferred to the acceptor end of tRNA(Tyr).</text>
</comment>
<dbReference type="InterPro" id="IPR014729">
    <property type="entry name" value="Rossmann-like_a/b/a_fold"/>
</dbReference>
<evidence type="ECO:0000259" key="10">
    <source>
        <dbReference type="Pfam" id="PF22421"/>
    </source>
</evidence>